<dbReference type="AlphaFoldDB" id="A5D677"/>
<dbReference type="InterPro" id="IPR009003">
    <property type="entry name" value="Peptidase_S1_PA"/>
</dbReference>
<sequence>MERYFRAFKKTRAKLLSLENVVGIGVGYKQTGGENTGEPAFIIYVEKKMPAAGLARGSVIPKRIDGLITDVIEIGRVKMLGVRTSRERPCQPGVSVGHYQSTAGTLGAVVRDRETKKLMILSNNHVLANGSSESEAKAKQGDPILQPGPYDGGTLKDRIGVLDRYVPLVKSAVKADCPVAAAVARGGTRLLNIFKQNYEVRFYKRLYGENTVDCALARLDSEDLVKATILDIGDITGVSEAGPGDLVQKSGRTTGLTSGVVKSVNTTLQVEMKDDEKLWFSDQVVADMVSQPGDSGSLVVDQERKVVGLLFAGSDKLTIFNRISNIMDCLGIDFI</sequence>
<dbReference type="KEGG" id="pth:PTH_0084"/>
<protein>
    <recommendedName>
        <fullName evidence="3">Peptidase S7 domain-containing protein</fullName>
    </recommendedName>
</protein>
<dbReference type="SUPFAM" id="SSF50494">
    <property type="entry name" value="Trypsin-like serine proteases"/>
    <property type="match status" value="1"/>
</dbReference>
<accession>A5D677</accession>
<proteinExistence type="predicted"/>
<dbReference type="Proteomes" id="UP000006556">
    <property type="component" value="Chromosome"/>
</dbReference>
<name>A5D677_PELTS</name>
<evidence type="ECO:0000313" key="1">
    <source>
        <dbReference type="EMBL" id="BAF58265.1"/>
    </source>
</evidence>
<gene>
    <name evidence="1" type="ordered locus">PTH_0084</name>
</gene>
<keyword evidence="2" id="KW-1185">Reference proteome</keyword>
<dbReference type="EMBL" id="AP009389">
    <property type="protein sequence ID" value="BAF58265.1"/>
    <property type="molecule type" value="Genomic_DNA"/>
</dbReference>
<dbReference type="HOGENOM" id="CLU_061991_0_0_9"/>
<dbReference type="InterPro" id="IPR043504">
    <property type="entry name" value="Peptidase_S1_PA_chymotrypsin"/>
</dbReference>
<dbReference type="Gene3D" id="2.40.10.10">
    <property type="entry name" value="Trypsin-like serine proteases"/>
    <property type="match status" value="1"/>
</dbReference>
<dbReference type="STRING" id="370438.PTH_0084"/>
<dbReference type="eggNOG" id="COG0265">
    <property type="taxonomic scope" value="Bacteria"/>
</dbReference>
<organism evidence="1 2">
    <name type="scientific">Pelotomaculum thermopropionicum (strain DSM 13744 / JCM 10971 / SI)</name>
    <dbReference type="NCBI Taxonomy" id="370438"/>
    <lineage>
        <taxon>Bacteria</taxon>
        <taxon>Bacillati</taxon>
        <taxon>Bacillota</taxon>
        <taxon>Clostridia</taxon>
        <taxon>Eubacteriales</taxon>
        <taxon>Desulfotomaculaceae</taxon>
        <taxon>Pelotomaculum</taxon>
    </lineage>
</organism>
<evidence type="ECO:0008006" key="3">
    <source>
        <dbReference type="Google" id="ProtNLM"/>
    </source>
</evidence>
<dbReference type="Pfam" id="PF13365">
    <property type="entry name" value="Trypsin_2"/>
    <property type="match status" value="1"/>
</dbReference>
<reference evidence="2" key="1">
    <citation type="journal article" date="2008" name="Genome Res.">
        <title>The genome of Pelotomaculum thermopropionicum reveals niche-associated evolution in anaerobic microbiota.</title>
        <authorList>
            <person name="Kosaka T."/>
            <person name="Kato S."/>
            <person name="Shimoyama T."/>
            <person name="Ishii S."/>
            <person name="Abe T."/>
            <person name="Watanabe K."/>
        </authorList>
    </citation>
    <scope>NUCLEOTIDE SEQUENCE [LARGE SCALE GENOMIC DNA]</scope>
    <source>
        <strain evidence="2">DSM 13744 / JCM 10971 / SI</strain>
    </source>
</reference>
<evidence type="ECO:0000313" key="2">
    <source>
        <dbReference type="Proteomes" id="UP000006556"/>
    </source>
</evidence>